<reference evidence="2 3" key="1">
    <citation type="journal article" date="2012" name="Science">
        <title>The Paleozoic origin of enzymatic lignin decomposition reconstructed from 31 fungal genomes.</title>
        <authorList>
            <person name="Floudas D."/>
            <person name="Binder M."/>
            <person name="Riley R."/>
            <person name="Barry K."/>
            <person name="Blanchette R.A."/>
            <person name="Henrissat B."/>
            <person name="Martinez A.T."/>
            <person name="Otillar R."/>
            <person name="Spatafora J.W."/>
            <person name="Yadav J.S."/>
            <person name="Aerts A."/>
            <person name="Benoit I."/>
            <person name="Boyd A."/>
            <person name="Carlson A."/>
            <person name="Copeland A."/>
            <person name="Coutinho P.M."/>
            <person name="de Vries R.P."/>
            <person name="Ferreira P."/>
            <person name="Findley K."/>
            <person name="Foster B."/>
            <person name="Gaskell J."/>
            <person name="Glotzer D."/>
            <person name="Gorecki P."/>
            <person name="Heitman J."/>
            <person name="Hesse C."/>
            <person name="Hori C."/>
            <person name="Igarashi K."/>
            <person name="Jurgens J.A."/>
            <person name="Kallen N."/>
            <person name="Kersten P."/>
            <person name="Kohler A."/>
            <person name="Kuees U."/>
            <person name="Kumar T.K.A."/>
            <person name="Kuo A."/>
            <person name="LaButti K."/>
            <person name="Larrondo L.F."/>
            <person name="Lindquist E."/>
            <person name="Ling A."/>
            <person name="Lombard V."/>
            <person name="Lucas S."/>
            <person name="Lundell T."/>
            <person name="Martin R."/>
            <person name="McLaughlin D.J."/>
            <person name="Morgenstern I."/>
            <person name="Morin E."/>
            <person name="Murat C."/>
            <person name="Nagy L.G."/>
            <person name="Nolan M."/>
            <person name="Ohm R.A."/>
            <person name="Patyshakuliyeva A."/>
            <person name="Rokas A."/>
            <person name="Ruiz-Duenas F.J."/>
            <person name="Sabat G."/>
            <person name="Salamov A."/>
            <person name="Samejima M."/>
            <person name="Schmutz J."/>
            <person name="Slot J.C."/>
            <person name="St John F."/>
            <person name="Stenlid J."/>
            <person name="Sun H."/>
            <person name="Sun S."/>
            <person name="Syed K."/>
            <person name="Tsang A."/>
            <person name="Wiebenga A."/>
            <person name="Young D."/>
            <person name="Pisabarro A."/>
            <person name="Eastwood D.C."/>
            <person name="Martin F."/>
            <person name="Cullen D."/>
            <person name="Grigoriev I.V."/>
            <person name="Hibbett D.S."/>
        </authorList>
    </citation>
    <scope>NUCLEOTIDE SEQUENCE</scope>
    <source>
        <strain evidence="3">FP-58527</strain>
    </source>
</reference>
<protein>
    <submittedName>
        <fullName evidence="2">Uncharacterized protein</fullName>
    </submittedName>
</protein>
<dbReference type="Proteomes" id="UP000015241">
    <property type="component" value="Unassembled WGS sequence"/>
</dbReference>
<dbReference type="OrthoDB" id="2803734at2759"/>
<evidence type="ECO:0000313" key="2">
    <source>
        <dbReference type="EMBL" id="EPS94844.1"/>
    </source>
</evidence>
<dbReference type="EMBL" id="KE504221">
    <property type="protein sequence ID" value="EPS94844.1"/>
    <property type="molecule type" value="Genomic_DNA"/>
</dbReference>
<evidence type="ECO:0000313" key="3">
    <source>
        <dbReference type="Proteomes" id="UP000015241"/>
    </source>
</evidence>
<gene>
    <name evidence="2" type="ORF">FOMPIDRAFT_93497</name>
</gene>
<keyword evidence="3" id="KW-1185">Reference proteome</keyword>
<feature type="region of interest" description="Disordered" evidence="1">
    <location>
        <begin position="52"/>
        <end position="83"/>
    </location>
</feature>
<evidence type="ECO:0000256" key="1">
    <source>
        <dbReference type="SAM" id="MobiDB-lite"/>
    </source>
</evidence>
<accession>S8F7P4</accession>
<name>S8F7P4_FOMSC</name>
<dbReference type="InParanoid" id="S8F7P4"/>
<proteinExistence type="predicted"/>
<dbReference type="AlphaFoldDB" id="S8F7P4"/>
<sequence length="175" mass="20007">MCLWGVVRYNVRRADANRSSSSHSDGDAHTMLIPIRLQINIQFNFLTITNHGRSRERRKAAKPEASAGQAKLRKPHSRPIEDVQSRSGYHSVIELNSVLTDCRREASEERPMLVEGQRVTTCNRSLACMLQQHSEPHLEDVFGQRHRSSLQGKRGVVNVETMTERKVLTMKDVYQ</sequence>
<organism evidence="2 3">
    <name type="scientific">Fomitopsis schrenkii</name>
    <name type="common">Brown rot fungus</name>
    <dbReference type="NCBI Taxonomy" id="2126942"/>
    <lineage>
        <taxon>Eukaryota</taxon>
        <taxon>Fungi</taxon>
        <taxon>Dikarya</taxon>
        <taxon>Basidiomycota</taxon>
        <taxon>Agaricomycotina</taxon>
        <taxon>Agaricomycetes</taxon>
        <taxon>Polyporales</taxon>
        <taxon>Fomitopsis</taxon>
    </lineage>
</organism>
<dbReference type="HOGENOM" id="CLU_1532579_0_0_1"/>